<name>A0A0E9Q1E3_ANGAN</name>
<protein>
    <submittedName>
        <fullName evidence="1">Uncharacterized protein</fullName>
    </submittedName>
</protein>
<dbReference type="AlphaFoldDB" id="A0A0E9Q1E3"/>
<reference evidence="1" key="2">
    <citation type="journal article" date="2015" name="Fish Shellfish Immunol.">
        <title>Early steps in the European eel (Anguilla anguilla)-Vibrio vulnificus interaction in the gills: Role of the RtxA13 toxin.</title>
        <authorList>
            <person name="Callol A."/>
            <person name="Pajuelo D."/>
            <person name="Ebbesson L."/>
            <person name="Teles M."/>
            <person name="MacKenzie S."/>
            <person name="Amaro C."/>
        </authorList>
    </citation>
    <scope>NUCLEOTIDE SEQUENCE</scope>
</reference>
<sequence length="25" mass="2663">MCKLPVTASVALCYAPSSLFLLSFT</sequence>
<accession>A0A0E9Q1E3</accession>
<proteinExistence type="predicted"/>
<organism evidence="1">
    <name type="scientific">Anguilla anguilla</name>
    <name type="common">European freshwater eel</name>
    <name type="synonym">Muraena anguilla</name>
    <dbReference type="NCBI Taxonomy" id="7936"/>
    <lineage>
        <taxon>Eukaryota</taxon>
        <taxon>Metazoa</taxon>
        <taxon>Chordata</taxon>
        <taxon>Craniata</taxon>
        <taxon>Vertebrata</taxon>
        <taxon>Euteleostomi</taxon>
        <taxon>Actinopterygii</taxon>
        <taxon>Neopterygii</taxon>
        <taxon>Teleostei</taxon>
        <taxon>Anguilliformes</taxon>
        <taxon>Anguillidae</taxon>
        <taxon>Anguilla</taxon>
    </lineage>
</organism>
<dbReference type="EMBL" id="GBXM01098013">
    <property type="protein sequence ID" value="JAH10564.1"/>
    <property type="molecule type" value="Transcribed_RNA"/>
</dbReference>
<evidence type="ECO:0000313" key="1">
    <source>
        <dbReference type="EMBL" id="JAH10564.1"/>
    </source>
</evidence>
<reference evidence="1" key="1">
    <citation type="submission" date="2014-11" db="EMBL/GenBank/DDBJ databases">
        <authorList>
            <person name="Amaro Gonzalez C."/>
        </authorList>
    </citation>
    <scope>NUCLEOTIDE SEQUENCE</scope>
</reference>